<protein>
    <submittedName>
        <fullName evidence="2">DUF4252 domain-containing protein</fullName>
    </submittedName>
</protein>
<dbReference type="InterPro" id="IPR025348">
    <property type="entry name" value="DUF4252"/>
</dbReference>
<dbReference type="Pfam" id="PF14060">
    <property type="entry name" value="DUF4252"/>
    <property type="match status" value="1"/>
</dbReference>
<dbReference type="AlphaFoldDB" id="A0A6L9EAU0"/>
<evidence type="ECO:0000313" key="3">
    <source>
        <dbReference type="Proteomes" id="UP000475249"/>
    </source>
</evidence>
<gene>
    <name evidence="2" type="ORF">GTQ38_06790</name>
</gene>
<name>A0A6L9EAU0_9FLAO</name>
<reference evidence="2 3" key="1">
    <citation type="submission" date="2020-01" db="EMBL/GenBank/DDBJ databases">
        <title>Bacteria diversity of Porities sp.</title>
        <authorList>
            <person name="Wang G."/>
        </authorList>
    </citation>
    <scope>NUCLEOTIDE SEQUENCE [LARGE SCALE GENOMIC DNA]</scope>
    <source>
        <strain evidence="2 3">R33</strain>
    </source>
</reference>
<comment type="caution">
    <text evidence="2">The sequence shown here is derived from an EMBL/GenBank/DDBJ whole genome shotgun (WGS) entry which is preliminary data.</text>
</comment>
<keyword evidence="1" id="KW-0732">Signal</keyword>
<accession>A0A6L9EAU0</accession>
<feature type="signal peptide" evidence="1">
    <location>
        <begin position="1"/>
        <end position="19"/>
    </location>
</feature>
<evidence type="ECO:0000256" key="1">
    <source>
        <dbReference type="SAM" id="SignalP"/>
    </source>
</evidence>
<dbReference type="RefSeq" id="WP_161434709.1">
    <property type="nucleotide sequence ID" value="NZ_WXYO01000002.1"/>
</dbReference>
<sequence>MKKVIIAVVLVLAPLAGFSQSIFDKYEDMDNVASVIINKGMIDLMATVGENADDPEAEEFVGLAKQLKGVKVFLTEDEEVTASMKTTVNSYLKSSSMEELMRVKDEDTNVKFFVNYGKNENYVEELLMFVTGVGDVEVGPNGRNIETVLVSLTGDIDLRKIGTLTRGMNLPHHMHKAEKKKKN</sequence>
<keyword evidence="3" id="KW-1185">Reference proteome</keyword>
<proteinExistence type="predicted"/>
<feature type="chain" id="PRO_5026736465" evidence="1">
    <location>
        <begin position="20"/>
        <end position="183"/>
    </location>
</feature>
<evidence type="ECO:0000313" key="2">
    <source>
        <dbReference type="EMBL" id="NAS11702.1"/>
    </source>
</evidence>
<organism evidence="2 3">
    <name type="scientific">Poritiphilus flavus</name>
    <dbReference type="NCBI Taxonomy" id="2697053"/>
    <lineage>
        <taxon>Bacteria</taxon>
        <taxon>Pseudomonadati</taxon>
        <taxon>Bacteroidota</taxon>
        <taxon>Flavobacteriia</taxon>
        <taxon>Flavobacteriales</taxon>
        <taxon>Flavobacteriaceae</taxon>
        <taxon>Poritiphilus</taxon>
    </lineage>
</organism>
<dbReference type="EMBL" id="WXYO01000002">
    <property type="protein sequence ID" value="NAS11702.1"/>
    <property type="molecule type" value="Genomic_DNA"/>
</dbReference>
<dbReference type="Proteomes" id="UP000475249">
    <property type="component" value="Unassembled WGS sequence"/>
</dbReference>